<evidence type="ECO:0000313" key="2">
    <source>
        <dbReference type="Proteomes" id="UP001528823"/>
    </source>
</evidence>
<gene>
    <name evidence="1" type="ORF">ORQ98_01700</name>
</gene>
<name>A0ABT5U2T2_9GAMM</name>
<dbReference type="EMBL" id="JAPMOU010000002">
    <property type="protein sequence ID" value="MDE1460671.1"/>
    <property type="molecule type" value="Genomic_DNA"/>
</dbReference>
<proteinExistence type="predicted"/>
<dbReference type="Gene3D" id="2.60.200.60">
    <property type="match status" value="2"/>
</dbReference>
<evidence type="ECO:0000313" key="1">
    <source>
        <dbReference type="EMBL" id="MDE1460671.1"/>
    </source>
</evidence>
<accession>A0ABT5U2T2</accession>
<dbReference type="InterPro" id="IPR008727">
    <property type="entry name" value="PAAR_motif"/>
</dbReference>
<organism evidence="1 2">
    <name type="scientific">Spartinivicinus poritis</name>
    <dbReference type="NCBI Taxonomy" id="2994640"/>
    <lineage>
        <taxon>Bacteria</taxon>
        <taxon>Pseudomonadati</taxon>
        <taxon>Pseudomonadota</taxon>
        <taxon>Gammaproteobacteria</taxon>
        <taxon>Oceanospirillales</taxon>
        <taxon>Zooshikellaceae</taxon>
        <taxon>Spartinivicinus</taxon>
    </lineage>
</organism>
<dbReference type="RefSeq" id="WP_274687043.1">
    <property type="nucleotide sequence ID" value="NZ_JAPMOU010000002.1"/>
</dbReference>
<comment type="caution">
    <text evidence="1">The sequence shown here is derived from an EMBL/GenBank/DDBJ whole genome shotgun (WGS) entry which is preliminary data.</text>
</comment>
<dbReference type="CDD" id="cd14738">
    <property type="entry name" value="PAAR_2"/>
    <property type="match status" value="1"/>
</dbReference>
<dbReference type="Proteomes" id="UP001528823">
    <property type="component" value="Unassembled WGS sequence"/>
</dbReference>
<keyword evidence="2" id="KW-1185">Reference proteome</keyword>
<reference evidence="1 2" key="1">
    <citation type="submission" date="2022-11" db="EMBL/GenBank/DDBJ databases">
        <title>Spartinivicinus poritis sp. nov., isolated from scleractinian coral Porites lutea.</title>
        <authorList>
            <person name="Zhang G."/>
            <person name="Cai L."/>
            <person name="Wei Q."/>
        </authorList>
    </citation>
    <scope>NUCLEOTIDE SEQUENCE [LARGE SCALE GENOMIC DNA]</scope>
    <source>
        <strain evidence="1 2">A2-2</strain>
    </source>
</reference>
<sequence>MAFAARLGDMHLCPMQTTTTPSVPHVGGTITGPGITSVLIGGVVASVVGDSCLCAGDTTGGTDTISQGSTTVMIGGKSAVRMGDMTVHGGSITGGSIDVMIGG</sequence>
<protein>
    <submittedName>
        <fullName evidence="1">PAAR domain-containing protein</fullName>
    </submittedName>
</protein>
<dbReference type="Pfam" id="PF05488">
    <property type="entry name" value="PAAR_motif"/>
    <property type="match status" value="1"/>
</dbReference>